<evidence type="ECO:0000313" key="2">
    <source>
        <dbReference type="EMBL" id="KAK2968344.1"/>
    </source>
</evidence>
<accession>A0AA88QDG6</accession>
<dbReference type="EMBL" id="JAVXUO010002922">
    <property type="protein sequence ID" value="KAK2968344.1"/>
    <property type="molecule type" value="Genomic_DNA"/>
</dbReference>
<keyword evidence="3" id="KW-1185">Reference proteome</keyword>
<dbReference type="GO" id="GO:0046976">
    <property type="term" value="F:histone H3K27 methyltransferase activity"/>
    <property type="evidence" value="ECO:0007669"/>
    <property type="project" value="TreeGrafter"/>
</dbReference>
<evidence type="ECO:0000259" key="1">
    <source>
        <dbReference type="Pfam" id="PF25996"/>
    </source>
</evidence>
<name>A0AA88QDG6_9ASTE</name>
<dbReference type="GO" id="GO:0031507">
    <property type="term" value="P:heterochromatin formation"/>
    <property type="evidence" value="ECO:0007669"/>
    <property type="project" value="TreeGrafter"/>
</dbReference>
<sequence length="235" mass="26857">EKLEKNRKKLEIQVQLAAAVTSRDDVSSVENNGFCKMLSSRIENPLCKYSGFSQGLGDRDYVNSQEVVSSISAKLPFVEKIPPYTTWIFLDRNQRMAEDQSVVGRRRIYYDQHGSEALICSDSEEEIAEAEPRKHQFSKSEDRILKMVSQEHGLGEEVLDILTQFIGGTTSEIQERYDMLKEEDMGNYGGIWPDESIFLDKGLSAALDSFDNLFCRRCLVLELRYLTVDCMDVLK</sequence>
<feature type="non-terminal residue" evidence="2">
    <location>
        <position position="235"/>
    </location>
</feature>
<reference evidence="2" key="1">
    <citation type="submission" date="2022-12" db="EMBL/GenBank/DDBJ databases">
        <title>Draft genome assemblies for two species of Escallonia (Escalloniales).</title>
        <authorList>
            <person name="Chanderbali A."/>
            <person name="Dervinis C."/>
            <person name="Anghel I."/>
            <person name="Soltis D."/>
            <person name="Soltis P."/>
            <person name="Zapata F."/>
        </authorList>
    </citation>
    <scope>NUCLEOTIDE SEQUENCE</scope>
    <source>
        <strain evidence="2">UCBG92.1500</strain>
        <tissue evidence="2">Leaf</tissue>
    </source>
</reference>
<dbReference type="InterPro" id="IPR045318">
    <property type="entry name" value="EZH1/2-like"/>
</dbReference>
<dbReference type="GO" id="GO:0005634">
    <property type="term" value="C:nucleus"/>
    <property type="evidence" value="ECO:0007669"/>
    <property type="project" value="TreeGrafter"/>
</dbReference>
<dbReference type="AlphaFoldDB" id="A0AA88QDG6"/>
<proteinExistence type="predicted"/>
<protein>
    <recommendedName>
        <fullName evidence="1">Histone-lysine N-methyltransferase CLF-like HTH domain-containing protein</fullName>
    </recommendedName>
</protein>
<dbReference type="PANTHER" id="PTHR45747">
    <property type="entry name" value="HISTONE-LYSINE N-METHYLTRANSFERASE E(Z)"/>
    <property type="match status" value="1"/>
</dbReference>
<dbReference type="InterPro" id="IPR058609">
    <property type="entry name" value="HTH_CLF-like"/>
</dbReference>
<comment type="caution">
    <text evidence="2">The sequence shown here is derived from an EMBL/GenBank/DDBJ whole genome shotgun (WGS) entry which is preliminary data.</text>
</comment>
<dbReference type="PANTHER" id="PTHR45747:SF14">
    <property type="entry name" value="HISTONE-LYSINE N-METHYLTRANSFERASE EZA1"/>
    <property type="match status" value="1"/>
</dbReference>
<organism evidence="2 3">
    <name type="scientific">Escallonia rubra</name>
    <dbReference type="NCBI Taxonomy" id="112253"/>
    <lineage>
        <taxon>Eukaryota</taxon>
        <taxon>Viridiplantae</taxon>
        <taxon>Streptophyta</taxon>
        <taxon>Embryophyta</taxon>
        <taxon>Tracheophyta</taxon>
        <taxon>Spermatophyta</taxon>
        <taxon>Magnoliopsida</taxon>
        <taxon>eudicotyledons</taxon>
        <taxon>Gunneridae</taxon>
        <taxon>Pentapetalae</taxon>
        <taxon>asterids</taxon>
        <taxon>campanulids</taxon>
        <taxon>Escalloniales</taxon>
        <taxon>Escalloniaceae</taxon>
        <taxon>Escallonia</taxon>
    </lineage>
</organism>
<evidence type="ECO:0000313" key="3">
    <source>
        <dbReference type="Proteomes" id="UP001187471"/>
    </source>
</evidence>
<feature type="non-terminal residue" evidence="2">
    <location>
        <position position="1"/>
    </location>
</feature>
<dbReference type="GO" id="GO:0003682">
    <property type="term" value="F:chromatin binding"/>
    <property type="evidence" value="ECO:0007669"/>
    <property type="project" value="TreeGrafter"/>
</dbReference>
<gene>
    <name evidence="2" type="ORF">RJ640_021733</name>
</gene>
<feature type="domain" description="Histone-lysine N-methyltransferase CLF-like HTH" evidence="1">
    <location>
        <begin position="137"/>
        <end position="181"/>
    </location>
</feature>
<dbReference type="Proteomes" id="UP001187471">
    <property type="component" value="Unassembled WGS sequence"/>
</dbReference>
<dbReference type="Pfam" id="PF25996">
    <property type="entry name" value="HTH_CLF_N"/>
    <property type="match status" value="1"/>
</dbReference>